<accession>A0AAV8V042</accession>
<comment type="subcellular location">
    <subcellularLocation>
        <location evidence="1">Cytoplasm</location>
    </subcellularLocation>
    <subcellularLocation>
        <location evidence="2">Nucleus</location>
        <location evidence="2">Nucleolus</location>
    </subcellularLocation>
</comment>
<evidence type="ECO:0000256" key="5">
    <source>
        <dbReference type="ARBA" id="ARBA00022552"/>
    </source>
</evidence>
<dbReference type="Proteomes" id="UP001157974">
    <property type="component" value="Unassembled WGS sequence"/>
</dbReference>
<dbReference type="Pfam" id="PF18311">
    <property type="entry name" value="Rrp40_N"/>
    <property type="match status" value="1"/>
</dbReference>
<dbReference type="Gene3D" id="2.40.50.100">
    <property type="match status" value="1"/>
</dbReference>
<evidence type="ECO:0000256" key="2">
    <source>
        <dbReference type="ARBA" id="ARBA00004604"/>
    </source>
</evidence>
<dbReference type="GO" id="GO:0003723">
    <property type="term" value="F:RNA binding"/>
    <property type="evidence" value="ECO:0007669"/>
    <property type="project" value="UniProtKB-KW"/>
</dbReference>
<dbReference type="EMBL" id="JAMWBK010000003">
    <property type="protein sequence ID" value="KAJ8906932.1"/>
    <property type="molecule type" value="Genomic_DNA"/>
</dbReference>
<dbReference type="GO" id="GO:0071035">
    <property type="term" value="P:nuclear polyadenylation-dependent rRNA catabolic process"/>
    <property type="evidence" value="ECO:0007669"/>
    <property type="project" value="TreeGrafter"/>
</dbReference>
<dbReference type="Pfam" id="PF15985">
    <property type="entry name" value="KH_6"/>
    <property type="match status" value="1"/>
</dbReference>
<dbReference type="SUPFAM" id="SSF54791">
    <property type="entry name" value="Eukaryotic type KH-domain (KH-domain type I)"/>
    <property type="match status" value="1"/>
</dbReference>
<dbReference type="CDD" id="cd22526">
    <property type="entry name" value="KH-I_Rrp40"/>
    <property type="match status" value="1"/>
</dbReference>
<dbReference type="Gene3D" id="2.40.50.140">
    <property type="entry name" value="Nucleic acid-binding proteins"/>
    <property type="match status" value="1"/>
</dbReference>
<feature type="domain" description="K Homology" evidence="10">
    <location>
        <begin position="170"/>
        <end position="219"/>
    </location>
</feature>
<dbReference type="PANTHER" id="PTHR21321:SF1">
    <property type="entry name" value="EXOSOME COMPLEX COMPONENT RRP40"/>
    <property type="match status" value="1"/>
</dbReference>
<comment type="similarity">
    <text evidence="3">Belongs to the RRP40 family.</text>
</comment>
<proteinExistence type="inferred from homology"/>
<evidence type="ECO:0000259" key="11">
    <source>
        <dbReference type="Pfam" id="PF18311"/>
    </source>
</evidence>
<evidence type="ECO:0000259" key="10">
    <source>
        <dbReference type="Pfam" id="PF15985"/>
    </source>
</evidence>
<keyword evidence="5" id="KW-0698">rRNA processing</keyword>
<dbReference type="InterPro" id="IPR041054">
    <property type="entry name" value="Rrp40_N_euk"/>
</dbReference>
<dbReference type="GO" id="GO:0034475">
    <property type="term" value="P:U4 snRNA 3'-end processing"/>
    <property type="evidence" value="ECO:0007669"/>
    <property type="project" value="TreeGrafter"/>
</dbReference>
<dbReference type="Gene3D" id="3.30.1370.10">
    <property type="entry name" value="K Homology domain, type 1"/>
    <property type="match status" value="1"/>
</dbReference>
<dbReference type="GO" id="GO:0071051">
    <property type="term" value="P:poly(A)-dependent snoRNA 3'-end processing"/>
    <property type="evidence" value="ECO:0007669"/>
    <property type="project" value="TreeGrafter"/>
</dbReference>
<organism evidence="12 13">
    <name type="scientific">Rhodosorus marinus</name>
    <dbReference type="NCBI Taxonomy" id="101924"/>
    <lineage>
        <taxon>Eukaryota</taxon>
        <taxon>Rhodophyta</taxon>
        <taxon>Stylonematophyceae</taxon>
        <taxon>Stylonematales</taxon>
        <taxon>Stylonemataceae</taxon>
        <taxon>Rhodosorus</taxon>
    </lineage>
</organism>
<evidence type="ECO:0000256" key="7">
    <source>
        <dbReference type="ARBA" id="ARBA00022884"/>
    </source>
</evidence>
<keyword evidence="8" id="KW-0539">Nucleus</keyword>
<dbReference type="SUPFAM" id="SSF110324">
    <property type="entry name" value="Ribosomal L27 protein-like"/>
    <property type="match status" value="1"/>
</dbReference>
<evidence type="ECO:0000313" key="13">
    <source>
        <dbReference type="Proteomes" id="UP001157974"/>
    </source>
</evidence>
<dbReference type="PANTHER" id="PTHR21321">
    <property type="entry name" value="PNAS-3 RELATED"/>
    <property type="match status" value="1"/>
</dbReference>
<evidence type="ECO:0000256" key="4">
    <source>
        <dbReference type="ARBA" id="ARBA00022490"/>
    </source>
</evidence>
<keyword evidence="7" id="KW-0694">RNA-binding</keyword>
<dbReference type="InterPro" id="IPR037319">
    <property type="entry name" value="Rrp40_S1"/>
</dbReference>
<dbReference type="InterPro" id="IPR026699">
    <property type="entry name" value="Exosome_RNA_bind1/RRP40/RRP4"/>
</dbReference>
<keyword evidence="13" id="KW-1185">Reference proteome</keyword>
<dbReference type="Pfam" id="PF21262">
    <property type="entry name" value="RRP40_S1"/>
    <property type="match status" value="1"/>
</dbReference>
<comment type="caution">
    <text evidence="12">The sequence shown here is derived from an EMBL/GenBank/DDBJ whole genome shotgun (WGS) entry which is preliminary data.</text>
</comment>
<dbReference type="GO" id="GO:0000177">
    <property type="term" value="C:cytoplasmic exosome (RNase complex)"/>
    <property type="evidence" value="ECO:0007669"/>
    <property type="project" value="TreeGrafter"/>
</dbReference>
<gene>
    <name evidence="12" type="ORF">NDN08_003416</name>
</gene>
<evidence type="ECO:0000256" key="6">
    <source>
        <dbReference type="ARBA" id="ARBA00022835"/>
    </source>
</evidence>
<dbReference type="GO" id="GO:0071038">
    <property type="term" value="P:TRAMP-dependent tRNA surveillance pathway"/>
    <property type="evidence" value="ECO:0007669"/>
    <property type="project" value="TreeGrafter"/>
</dbReference>
<dbReference type="CDD" id="cd05790">
    <property type="entry name" value="S1_Rrp40"/>
    <property type="match status" value="1"/>
</dbReference>
<dbReference type="InterPro" id="IPR004088">
    <property type="entry name" value="KH_dom_type_1"/>
</dbReference>
<evidence type="ECO:0000256" key="1">
    <source>
        <dbReference type="ARBA" id="ARBA00004496"/>
    </source>
</evidence>
<dbReference type="SUPFAM" id="SSF50249">
    <property type="entry name" value="Nucleic acid-binding proteins"/>
    <property type="match status" value="1"/>
</dbReference>
<dbReference type="FunFam" id="2.40.50.140:FF:000112">
    <property type="entry name" value="Exosome complex component RRP40"/>
    <property type="match status" value="1"/>
</dbReference>
<dbReference type="InterPro" id="IPR036612">
    <property type="entry name" value="KH_dom_type_1_sf"/>
</dbReference>
<keyword evidence="6" id="KW-0271">Exosome</keyword>
<dbReference type="GO" id="GO:0000467">
    <property type="term" value="P:exonucleolytic trimming to generate mature 3'-end of 5.8S rRNA from tricistronic rRNA transcript (SSU-rRNA, 5.8S rRNA, LSU-rRNA)"/>
    <property type="evidence" value="ECO:0007669"/>
    <property type="project" value="TreeGrafter"/>
</dbReference>
<feature type="domain" description="Exosome complex exonuclease Rrp40 N-terminal" evidence="11">
    <location>
        <begin position="37"/>
        <end position="75"/>
    </location>
</feature>
<keyword evidence="4" id="KW-0963">Cytoplasm</keyword>
<name>A0AAV8V042_9RHOD</name>
<evidence type="ECO:0000256" key="9">
    <source>
        <dbReference type="ARBA" id="ARBA00030615"/>
    </source>
</evidence>
<dbReference type="GO" id="GO:0071034">
    <property type="term" value="P:CUT catabolic process"/>
    <property type="evidence" value="ECO:0007669"/>
    <property type="project" value="TreeGrafter"/>
</dbReference>
<dbReference type="AlphaFoldDB" id="A0AAV8V042"/>
<dbReference type="GO" id="GO:0005730">
    <property type="term" value="C:nucleolus"/>
    <property type="evidence" value="ECO:0007669"/>
    <property type="project" value="UniProtKB-SubCell"/>
</dbReference>
<reference evidence="12 13" key="1">
    <citation type="journal article" date="2023" name="Nat. Commun.">
        <title>Origin of minicircular mitochondrial genomes in red algae.</title>
        <authorList>
            <person name="Lee Y."/>
            <person name="Cho C.H."/>
            <person name="Lee Y.M."/>
            <person name="Park S.I."/>
            <person name="Yang J.H."/>
            <person name="West J.A."/>
            <person name="Bhattacharya D."/>
            <person name="Yoon H.S."/>
        </authorList>
    </citation>
    <scope>NUCLEOTIDE SEQUENCE [LARGE SCALE GENOMIC DNA]</scope>
    <source>
        <strain evidence="12 13">CCMP1338</strain>
        <tissue evidence="12">Whole cell</tissue>
    </source>
</reference>
<protein>
    <recommendedName>
        <fullName evidence="9">Ribosomal RNA-processing protein 40</fullName>
    </recommendedName>
</protein>
<evidence type="ECO:0000313" key="12">
    <source>
        <dbReference type="EMBL" id="KAJ8906932.1"/>
    </source>
</evidence>
<dbReference type="InterPro" id="IPR049469">
    <property type="entry name" value="RRP40_KH-I"/>
</dbReference>
<evidence type="ECO:0000256" key="8">
    <source>
        <dbReference type="ARBA" id="ARBA00023242"/>
    </source>
</evidence>
<dbReference type="GO" id="GO:0000176">
    <property type="term" value="C:nuclear exosome (RNase complex)"/>
    <property type="evidence" value="ECO:0007669"/>
    <property type="project" value="TreeGrafter"/>
</dbReference>
<evidence type="ECO:0000256" key="3">
    <source>
        <dbReference type="ARBA" id="ARBA00007841"/>
    </source>
</evidence>
<sequence>MPSTGFLLKVEEGLAVFPGDPVAKVLEAQEGSAPSLVRLGPGVRRDGDAILTMKPGLVRVQAERSKIWVESAGRRYVPALEDMVIGVVVDRHGEGYRVDIGSYEAAQLGSLSFEGATKRNRPYLNPGALVYARVVSCDKVMEPEISCIQPGSSKSWVSGESLFGELTGGGQLIKVSLASARGLLKPSCAVLNALGEALPKGFECVIGTNGRVWVRASTPADTVIVVTAIRMAEVGTLGPDANKTIRSLVNSKSI</sequence>
<dbReference type="InterPro" id="IPR012340">
    <property type="entry name" value="NA-bd_OB-fold"/>
</dbReference>